<protein>
    <submittedName>
        <fullName evidence="3">Murein hydrolase activator NlpD</fullName>
    </submittedName>
</protein>
<dbReference type="EMBL" id="UOFP01000159">
    <property type="protein sequence ID" value="VAW86816.1"/>
    <property type="molecule type" value="Genomic_DNA"/>
</dbReference>
<dbReference type="InterPro" id="IPR016047">
    <property type="entry name" value="M23ase_b-sheet_dom"/>
</dbReference>
<proteinExistence type="inferred from homology"/>
<dbReference type="Gene3D" id="3.10.350.10">
    <property type="entry name" value="LysM domain"/>
    <property type="match status" value="1"/>
</dbReference>
<dbReference type="GO" id="GO:0009279">
    <property type="term" value="C:cell outer membrane"/>
    <property type="evidence" value="ECO:0007669"/>
    <property type="project" value="TreeGrafter"/>
</dbReference>
<dbReference type="PANTHER" id="PTHR21666:SF263">
    <property type="entry name" value="MUREIN HYDROLASE ACTIVATOR NLPD"/>
    <property type="match status" value="1"/>
</dbReference>
<evidence type="ECO:0000259" key="2">
    <source>
        <dbReference type="PROSITE" id="PS51782"/>
    </source>
</evidence>
<name>A0A3B1A1S9_9ZZZZ</name>
<evidence type="ECO:0000256" key="1">
    <source>
        <dbReference type="ARBA" id="ARBA00038420"/>
    </source>
</evidence>
<organism evidence="3">
    <name type="scientific">hydrothermal vent metagenome</name>
    <dbReference type="NCBI Taxonomy" id="652676"/>
    <lineage>
        <taxon>unclassified sequences</taxon>
        <taxon>metagenomes</taxon>
        <taxon>ecological metagenomes</taxon>
    </lineage>
</organism>
<comment type="similarity">
    <text evidence="1">Belongs to the E.coli NlpD/Haemophilus LppB family.</text>
</comment>
<dbReference type="GO" id="GO:0004222">
    <property type="term" value="F:metalloendopeptidase activity"/>
    <property type="evidence" value="ECO:0007669"/>
    <property type="project" value="TreeGrafter"/>
</dbReference>
<dbReference type="PANTHER" id="PTHR21666">
    <property type="entry name" value="PEPTIDASE-RELATED"/>
    <property type="match status" value="1"/>
</dbReference>
<accession>A0A3B1A1S9</accession>
<dbReference type="InterPro" id="IPR036779">
    <property type="entry name" value="LysM_dom_sf"/>
</dbReference>
<feature type="domain" description="LysM" evidence="2">
    <location>
        <begin position="30"/>
        <end position="74"/>
    </location>
</feature>
<dbReference type="Pfam" id="PF01476">
    <property type="entry name" value="LysM"/>
    <property type="match status" value="1"/>
</dbReference>
<dbReference type="Pfam" id="PF01551">
    <property type="entry name" value="Peptidase_M23"/>
    <property type="match status" value="1"/>
</dbReference>
<dbReference type="CDD" id="cd12797">
    <property type="entry name" value="M23_peptidase"/>
    <property type="match status" value="1"/>
</dbReference>
<dbReference type="CDD" id="cd00118">
    <property type="entry name" value="LysM"/>
    <property type="match status" value="1"/>
</dbReference>
<dbReference type="AlphaFoldDB" id="A0A3B1A1S9"/>
<dbReference type="SUPFAM" id="SSF51261">
    <property type="entry name" value="Duplicated hybrid motif"/>
    <property type="match status" value="1"/>
</dbReference>
<sequence length="247" mass="27079">MASLYQLKKRLWSIAVLFATLLLSGCGGHVYHVVEPGETLYSVSWLYGQDYRELAKWNGISTPYTVKSGQRLRVIPGGAVVAVKPAPQVTSSVRTTRANSMTEKPVVKIGADSQVSLKSSADNMGISWQWPTQGRVLHYFSHSKLNKGINIVAERGQPIRAAASGKVVYSGTGMVGMGKLIIVNHSTQYLSAYAHNDVNLVKEGQQVKQGELIARMGRSGADRVMLHFEIRREGKPVDPMKFLPGKK</sequence>
<reference evidence="3" key="1">
    <citation type="submission" date="2018-06" db="EMBL/GenBank/DDBJ databases">
        <authorList>
            <person name="Zhirakovskaya E."/>
        </authorList>
    </citation>
    <scope>NUCLEOTIDE SEQUENCE</scope>
</reference>
<dbReference type="GO" id="GO:0032153">
    <property type="term" value="C:cell division site"/>
    <property type="evidence" value="ECO:0007669"/>
    <property type="project" value="TreeGrafter"/>
</dbReference>
<dbReference type="PROSITE" id="PS51782">
    <property type="entry name" value="LYSM"/>
    <property type="match status" value="1"/>
</dbReference>
<dbReference type="InterPro" id="IPR011055">
    <property type="entry name" value="Dup_hybrid_motif"/>
</dbReference>
<keyword evidence="3" id="KW-0378">Hydrolase</keyword>
<dbReference type="Gene3D" id="2.70.70.10">
    <property type="entry name" value="Glucose Permease (Domain IIA)"/>
    <property type="match status" value="1"/>
</dbReference>
<evidence type="ECO:0000313" key="3">
    <source>
        <dbReference type="EMBL" id="VAW86816.1"/>
    </source>
</evidence>
<dbReference type="InterPro" id="IPR018392">
    <property type="entry name" value="LysM"/>
</dbReference>
<dbReference type="SMART" id="SM00257">
    <property type="entry name" value="LysM"/>
    <property type="match status" value="1"/>
</dbReference>
<dbReference type="InterPro" id="IPR050570">
    <property type="entry name" value="Cell_wall_metabolism_enzyme"/>
</dbReference>
<gene>
    <name evidence="3" type="ORF">MNBD_GAMMA18-843</name>
</gene>